<keyword evidence="2 4" id="KW-0442">Lipid degradation</keyword>
<evidence type="ECO:0000256" key="3">
    <source>
        <dbReference type="ARBA" id="ARBA00023098"/>
    </source>
</evidence>
<comment type="caution">
    <text evidence="6">The sequence shown here is derived from an EMBL/GenBank/DDBJ whole genome shotgun (WGS) entry which is preliminary data.</text>
</comment>
<evidence type="ECO:0000313" key="6">
    <source>
        <dbReference type="EMBL" id="TDN45008.1"/>
    </source>
</evidence>
<dbReference type="Pfam" id="PF01734">
    <property type="entry name" value="Patatin"/>
    <property type="match status" value="1"/>
</dbReference>
<dbReference type="Proteomes" id="UP000295129">
    <property type="component" value="Unassembled WGS sequence"/>
</dbReference>
<accession>A0A4R6DLF1</accession>
<dbReference type="PANTHER" id="PTHR14226:SF78">
    <property type="entry name" value="SLR0060 PROTEIN"/>
    <property type="match status" value="1"/>
</dbReference>
<dbReference type="GO" id="GO:0016042">
    <property type="term" value="P:lipid catabolic process"/>
    <property type="evidence" value="ECO:0007669"/>
    <property type="project" value="UniProtKB-UniRule"/>
</dbReference>
<dbReference type="RefSeq" id="WP_133594987.1">
    <property type="nucleotide sequence ID" value="NZ_SNVV01000032.1"/>
</dbReference>
<name>A0A4R6DLF1_9RHOO</name>
<keyword evidence="7" id="KW-1185">Reference proteome</keyword>
<organism evidence="6 7">
    <name type="scientific">Azoarcus indigens</name>
    <dbReference type="NCBI Taxonomy" id="29545"/>
    <lineage>
        <taxon>Bacteria</taxon>
        <taxon>Pseudomonadati</taxon>
        <taxon>Pseudomonadota</taxon>
        <taxon>Betaproteobacteria</taxon>
        <taxon>Rhodocyclales</taxon>
        <taxon>Zoogloeaceae</taxon>
        <taxon>Azoarcus</taxon>
    </lineage>
</organism>
<sequence>MLFRPRPSHLVSLALQGGGAHGAFTWGVLDALLEDGRLQFDGISGTSAGAMNAVVMAHGLLQGGRDGAREALARFWRAVGSATSFRMPVELPFELPFESLPTPPENSALGMRMMLQWARHFSPAQMNPFDVDPLRDIVAGQVDFERLRAASPVKLFIAATHANTGKLRLFQAPELSVHALLASACLPMLHKAVEIDGEPYWDGAYSANPAVFPLFYDCEARDILLVLLSPLVHGETPRSAEEIRARSLDLAFNSTFLREMRMFAHATEFVGRSLLPTGRFERRLQQTRFHLVEAEELLSSLSAESRLTAKLSFLEMLRDQGRERAKAWLAAHFSLIGRRSSVDLARMFY</sequence>
<dbReference type="PROSITE" id="PS51635">
    <property type="entry name" value="PNPLA"/>
    <property type="match status" value="1"/>
</dbReference>
<dbReference type="AlphaFoldDB" id="A0A4R6DLF1"/>
<protein>
    <submittedName>
        <fullName evidence="6">NTE family protein</fullName>
    </submittedName>
</protein>
<dbReference type="Gene3D" id="3.40.1090.10">
    <property type="entry name" value="Cytosolic phospholipase A2 catalytic domain"/>
    <property type="match status" value="2"/>
</dbReference>
<keyword evidence="3 4" id="KW-0443">Lipid metabolism</keyword>
<dbReference type="PANTHER" id="PTHR14226">
    <property type="entry name" value="NEUROPATHY TARGET ESTERASE/SWISS CHEESE D.MELANOGASTER"/>
    <property type="match status" value="1"/>
</dbReference>
<feature type="active site" description="Nucleophile" evidence="4">
    <location>
        <position position="47"/>
    </location>
</feature>
<reference evidence="6 7" key="1">
    <citation type="submission" date="2019-03" db="EMBL/GenBank/DDBJ databases">
        <title>Genomic Encyclopedia of Type Strains, Phase IV (KMG-IV): sequencing the most valuable type-strain genomes for metagenomic binning, comparative biology and taxonomic classification.</title>
        <authorList>
            <person name="Goeker M."/>
        </authorList>
    </citation>
    <scope>NUCLEOTIDE SEQUENCE [LARGE SCALE GENOMIC DNA]</scope>
    <source>
        <strain evidence="6 7">DSM 12121</strain>
    </source>
</reference>
<evidence type="ECO:0000256" key="2">
    <source>
        <dbReference type="ARBA" id="ARBA00022963"/>
    </source>
</evidence>
<gene>
    <name evidence="6" type="ORF">C7389_13220</name>
</gene>
<dbReference type="SUPFAM" id="SSF52151">
    <property type="entry name" value="FabD/lysophospholipase-like"/>
    <property type="match status" value="1"/>
</dbReference>
<dbReference type="InterPro" id="IPR050301">
    <property type="entry name" value="NTE"/>
</dbReference>
<feature type="domain" description="PNPLA" evidence="5">
    <location>
        <begin position="13"/>
        <end position="215"/>
    </location>
</feature>
<dbReference type="InterPro" id="IPR002641">
    <property type="entry name" value="PNPLA_dom"/>
</dbReference>
<feature type="short sequence motif" description="GXGXXG" evidence="4">
    <location>
        <begin position="17"/>
        <end position="22"/>
    </location>
</feature>
<evidence type="ECO:0000259" key="5">
    <source>
        <dbReference type="PROSITE" id="PS51635"/>
    </source>
</evidence>
<evidence type="ECO:0000313" key="7">
    <source>
        <dbReference type="Proteomes" id="UP000295129"/>
    </source>
</evidence>
<dbReference type="OrthoDB" id="9770965at2"/>
<proteinExistence type="predicted"/>
<keyword evidence="1 4" id="KW-0378">Hydrolase</keyword>
<dbReference type="EMBL" id="SNVV01000032">
    <property type="protein sequence ID" value="TDN45008.1"/>
    <property type="molecule type" value="Genomic_DNA"/>
</dbReference>
<feature type="short sequence motif" description="DGA/G" evidence="4">
    <location>
        <begin position="202"/>
        <end position="204"/>
    </location>
</feature>
<evidence type="ECO:0000256" key="4">
    <source>
        <dbReference type="PROSITE-ProRule" id="PRU01161"/>
    </source>
</evidence>
<dbReference type="InterPro" id="IPR016035">
    <property type="entry name" value="Acyl_Trfase/lysoPLipase"/>
</dbReference>
<feature type="short sequence motif" description="GXSXG" evidence="4">
    <location>
        <begin position="45"/>
        <end position="49"/>
    </location>
</feature>
<evidence type="ECO:0000256" key="1">
    <source>
        <dbReference type="ARBA" id="ARBA00022801"/>
    </source>
</evidence>
<feature type="active site" description="Proton acceptor" evidence="4">
    <location>
        <position position="202"/>
    </location>
</feature>
<dbReference type="GO" id="GO:0016787">
    <property type="term" value="F:hydrolase activity"/>
    <property type="evidence" value="ECO:0007669"/>
    <property type="project" value="UniProtKB-UniRule"/>
</dbReference>